<dbReference type="RefSeq" id="WP_211374333.1">
    <property type="nucleotide sequence ID" value="NZ_JABCJJ010000076.1"/>
</dbReference>
<sequence length="357" mass="36539">MRSDAYAFRSTIASNAEWEYDQGLVDENTALISRVNAQQVALWEAERACANAIRALYGAEPWRAATGENDPLGYGVGEIPTDAAMPWGSEVQRKDHCPKSAAVGVKRFVWDGVIVDGLWGTVTGLGMLVGIDGWSWSWDTMKSSWIGMGSLIGYAGGEWSWGNAGDAWLGLGKGLIAYDTWQDDPGRAAGGAVFNIATIFIPAGAAVAGTKGAATAAGTAGRTASWLAKGARIVDFTDPIALGIMGGKVVLPKLGDLLTGMRLATEGLGDAIRVPEIPTTSLDLPTGALDDLAAGAPPVRNPDAVPEATPRIDAEAPAPVRVPEPATVGGGTGGGQGPGGLGHGADDLVNPGGVTPG</sequence>
<dbReference type="AlphaFoldDB" id="A0A7Y0M1B7"/>
<proteinExistence type="predicted"/>
<feature type="region of interest" description="Disordered" evidence="1">
    <location>
        <begin position="295"/>
        <end position="357"/>
    </location>
</feature>
<dbReference type="Proteomes" id="UP000562124">
    <property type="component" value="Unassembled WGS sequence"/>
</dbReference>
<evidence type="ECO:0000256" key="1">
    <source>
        <dbReference type="SAM" id="MobiDB-lite"/>
    </source>
</evidence>
<feature type="compositionally biased region" description="Gly residues" evidence="1">
    <location>
        <begin position="328"/>
        <end position="343"/>
    </location>
</feature>
<dbReference type="EMBL" id="JABCJJ010000076">
    <property type="protein sequence ID" value="NMR21744.1"/>
    <property type="molecule type" value="Genomic_DNA"/>
</dbReference>
<organism evidence="2 3">
    <name type="scientific">Cellulomonas fimi</name>
    <dbReference type="NCBI Taxonomy" id="1708"/>
    <lineage>
        <taxon>Bacteria</taxon>
        <taxon>Bacillati</taxon>
        <taxon>Actinomycetota</taxon>
        <taxon>Actinomycetes</taxon>
        <taxon>Micrococcales</taxon>
        <taxon>Cellulomonadaceae</taxon>
        <taxon>Cellulomonas</taxon>
    </lineage>
</organism>
<keyword evidence="3" id="KW-1185">Reference proteome</keyword>
<name>A0A7Y0M1B7_CELFI</name>
<gene>
    <name evidence="2" type="ORF">HIR71_16275</name>
</gene>
<feature type="compositionally biased region" description="Low complexity" evidence="1">
    <location>
        <begin position="315"/>
        <end position="326"/>
    </location>
</feature>
<evidence type="ECO:0000313" key="2">
    <source>
        <dbReference type="EMBL" id="NMR21744.1"/>
    </source>
</evidence>
<evidence type="ECO:0000313" key="3">
    <source>
        <dbReference type="Proteomes" id="UP000562124"/>
    </source>
</evidence>
<protein>
    <submittedName>
        <fullName evidence="2">Uncharacterized protein</fullName>
    </submittedName>
</protein>
<comment type="caution">
    <text evidence="2">The sequence shown here is derived from an EMBL/GenBank/DDBJ whole genome shotgun (WGS) entry which is preliminary data.</text>
</comment>
<reference evidence="2 3" key="1">
    <citation type="submission" date="2020-04" db="EMBL/GenBank/DDBJ databases">
        <title>Sequencing and Assembly of C. fimi.</title>
        <authorList>
            <person name="Ramsey A.R."/>
        </authorList>
    </citation>
    <scope>NUCLEOTIDE SEQUENCE [LARGE SCALE GENOMIC DNA]</scope>
    <source>
        <strain evidence="2 3">SB</strain>
    </source>
</reference>
<feature type="non-terminal residue" evidence="2">
    <location>
        <position position="357"/>
    </location>
</feature>
<accession>A0A7Y0M1B7</accession>